<sequence>MSFNDTLVIETKGLEKSFGNVKVLQGVDLSVKQNSIFGFLGPNGAGKTTTMKILLGLIRPTGGSGSIFGRDIVQESVAIRERIGYLPQQPRFIEYMSARENLEFTAAFFYTGPKSKIRMRCDEMLELVGLTDKAERPIRTFSGGEKQRLGIALAQVNYPDLLILDEPASALDPLGRQEVLEIMQRLRKHTSIFYSTHILDDVQRVSDSVAILNHGKVVASGPIELILNGQGSIIYCMTIKGEPEGLGEKLANLPWVTHTSVSQHNGSSLWQISVNDEVEAETNLLRYVLADEMITVTEFNRKKYELEEVFMEVIKGDGNGR</sequence>
<keyword evidence="7" id="KW-1185">Reference proteome</keyword>
<comment type="caution">
    <text evidence="6">The sequence shown here is derived from an EMBL/GenBank/DDBJ whole genome shotgun (WGS) entry which is preliminary data.</text>
</comment>
<name>A0A0P6XUN5_9CHLR</name>
<reference evidence="6 7" key="1">
    <citation type="submission" date="2015-07" db="EMBL/GenBank/DDBJ databases">
        <title>Draft genome of Bellilinea caldifistulae DSM 17877.</title>
        <authorList>
            <person name="Hemp J."/>
            <person name="Ward L.M."/>
            <person name="Pace L.A."/>
            <person name="Fischer W.W."/>
        </authorList>
    </citation>
    <scope>NUCLEOTIDE SEQUENCE [LARGE SCALE GENOMIC DNA]</scope>
    <source>
        <strain evidence="6 7">GOMI-1</strain>
    </source>
</reference>
<dbReference type="InterPro" id="IPR027417">
    <property type="entry name" value="P-loop_NTPase"/>
</dbReference>
<dbReference type="PANTHER" id="PTHR43335">
    <property type="entry name" value="ABC TRANSPORTER, ATP-BINDING PROTEIN"/>
    <property type="match status" value="1"/>
</dbReference>
<gene>
    <name evidence="6" type="ORF">AC812_03980</name>
</gene>
<accession>A0A0P6XUN5</accession>
<dbReference type="Gene3D" id="3.40.50.300">
    <property type="entry name" value="P-loop containing nucleotide triphosphate hydrolases"/>
    <property type="match status" value="1"/>
</dbReference>
<dbReference type="GO" id="GO:0005524">
    <property type="term" value="F:ATP binding"/>
    <property type="evidence" value="ECO:0007669"/>
    <property type="project" value="UniProtKB-KW"/>
</dbReference>
<protein>
    <submittedName>
        <fullName evidence="6">ABC transporter ATPase</fullName>
    </submittedName>
</protein>
<dbReference type="OrthoDB" id="9775135at2"/>
<keyword evidence="3" id="KW-0547">Nucleotide-binding</keyword>
<dbReference type="Proteomes" id="UP000050514">
    <property type="component" value="Unassembled WGS sequence"/>
</dbReference>
<feature type="domain" description="ABC transporter" evidence="5">
    <location>
        <begin position="9"/>
        <end position="239"/>
    </location>
</feature>
<dbReference type="Pfam" id="PF00005">
    <property type="entry name" value="ABC_tran"/>
    <property type="match status" value="1"/>
</dbReference>
<dbReference type="InterPro" id="IPR003439">
    <property type="entry name" value="ABC_transporter-like_ATP-bd"/>
</dbReference>
<dbReference type="PATRIC" id="fig|360411.5.peg.3326"/>
<evidence type="ECO:0000313" key="6">
    <source>
        <dbReference type="EMBL" id="KPL77140.1"/>
    </source>
</evidence>
<comment type="similarity">
    <text evidence="1">Belongs to the ABC transporter superfamily.</text>
</comment>
<dbReference type="GO" id="GO:0016887">
    <property type="term" value="F:ATP hydrolysis activity"/>
    <property type="evidence" value="ECO:0007669"/>
    <property type="project" value="InterPro"/>
</dbReference>
<evidence type="ECO:0000256" key="4">
    <source>
        <dbReference type="ARBA" id="ARBA00022840"/>
    </source>
</evidence>
<dbReference type="AlphaFoldDB" id="A0A0P6XUN5"/>
<dbReference type="SUPFAM" id="SSF52540">
    <property type="entry name" value="P-loop containing nucleoside triphosphate hydrolases"/>
    <property type="match status" value="1"/>
</dbReference>
<proteinExistence type="inferred from homology"/>
<dbReference type="CDD" id="cd03230">
    <property type="entry name" value="ABC_DR_subfamily_A"/>
    <property type="match status" value="1"/>
</dbReference>
<dbReference type="InterPro" id="IPR003593">
    <property type="entry name" value="AAA+_ATPase"/>
</dbReference>
<keyword evidence="2" id="KW-0813">Transport</keyword>
<dbReference type="STRING" id="360411.AC812_03980"/>
<evidence type="ECO:0000256" key="2">
    <source>
        <dbReference type="ARBA" id="ARBA00022448"/>
    </source>
</evidence>
<dbReference type="PROSITE" id="PS50893">
    <property type="entry name" value="ABC_TRANSPORTER_2"/>
    <property type="match status" value="1"/>
</dbReference>
<dbReference type="SMART" id="SM00382">
    <property type="entry name" value="AAA"/>
    <property type="match status" value="1"/>
</dbReference>
<dbReference type="EMBL" id="LGHJ01000010">
    <property type="protein sequence ID" value="KPL77140.1"/>
    <property type="molecule type" value="Genomic_DNA"/>
</dbReference>
<dbReference type="RefSeq" id="WP_061914585.1">
    <property type="nucleotide sequence ID" value="NZ_DF967971.1"/>
</dbReference>
<evidence type="ECO:0000256" key="3">
    <source>
        <dbReference type="ARBA" id="ARBA00022741"/>
    </source>
</evidence>
<keyword evidence="4" id="KW-0067">ATP-binding</keyword>
<organism evidence="6 7">
    <name type="scientific">Bellilinea caldifistulae</name>
    <dbReference type="NCBI Taxonomy" id="360411"/>
    <lineage>
        <taxon>Bacteria</taxon>
        <taxon>Bacillati</taxon>
        <taxon>Chloroflexota</taxon>
        <taxon>Anaerolineae</taxon>
        <taxon>Anaerolineales</taxon>
        <taxon>Anaerolineaceae</taxon>
        <taxon>Bellilinea</taxon>
    </lineage>
</organism>
<evidence type="ECO:0000259" key="5">
    <source>
        <dbReference type="PROSITE" id="PS50893"/>
    </source>
</evidence>
<evidence type="ECO:0000313" key="7">
    <source>
        <dbReference type="Proteomes" id="UP000050514"/>
    </source>
</evidence>
<evidence type="ECO:0000256" key="1">
    <source>
        <dbReference type="ARBA" id="ARBA00005417"/>
    </source>
</evidence>